<evidence type="ECO:0000256" key="1">
    <source>
        <dbReference type="ARBA" id="ARBA00004196"/>
    </source>
</evidence>
<reference evidence="7 8" key="1">
    <citation type="submission" date="2021-06" db="EMBL/GenBank/DDBJ databases">
        <title>Description of novel taxa of the family Lachnospiraceae.</title>
        <authorList>
            <person name="Chaplin A.V."/>
            <person name="Sokolova S.R."/>
            <person name="Pikina A.P."/>
            <person name="Korzhanova M."/>
            <person name="Belova V."/>
            <person name="Korostin D."/>
            <person name="Efimov B.A."/>
        </authorList>
    </citation>
    <scope>NUCLEOTIDE SEQUENCE [LARGE SCALE GENOMIC DNA]</scope>
    <source>
        <strain evidence="7 8">ASD4241</strain>
    </source>
</reference>
<organism evidence="7 8">
    <name type="scientific">Diplocloster modestus</name>
    <dbReference type="NCBI Taxonomy" id="2850322"/>
    <lineage>
        <taxon>Bacteria</taxon>
        <taxon>Bacillati</taxon>
        <taxon>Bacillota</taxon>
        <taxon>Clostridia</taxon>
        <taxon>Lachnospirales</taxon>
        <taxon>Lachnospiraceae</taxon>
        <taxon>Diplocloster</taxon>
    </lineage>
</organism>
<feature type="signal peptide" evidence="5">
    <location>
        <begin position="1"/>
        <end position="27"/>
    </location>
</feature>
<evidence type="ECO:0000256" key="5">
    <source>
        <dbReference type="SAM" id="SignalP"/>
    </source>
</evidence>
<feature type="chain" id="PRO_5045718323" evidence="5">
    <location>
        <begin position="28"/>
        <end position="356"/>
    </location>
</feature>
<evidence type="ECO:0000256" key="3">
    <source>
        <dbReference type="ARBA" id="ARBA00022729"/>
    </source>
</evidence>
<gene>
    <name evidence="7" type="ORF">KTH90_17455</name>
</gene>
<keyword evidence="8" id="KW-1185">Reference proteome</keyword>
<accession>A0ABS6KBA1</accession>
<dbReference type="PANTHER" id="PTHR46847">
    <property type="entry name" value="D-ALLOSE-BINDING PERIPLASMIC PROTEIN-RELATED"/>
    <property type="match status" value="1"/>
</dbReference>
<evidence type="ECO:0000313" key="8">
    <source>
        <dbReference type="Proteomes" id="UP001314681"/>
    </source>
</evidence>
<comment type="similarity">
    <text evidence="2">Belongs to the bacterial solute-binding protein 2 family.</text>
</comment>
<dbReference type="Gene3D" id="3.40.50.2300">
    <property type="match status" value="2"/>
</dbReference>
<evidence type="ECO:0000256" key="4">
    <source>
        <dbReference type="SAM" id="MobiDB-lite"/>
    </source>
</evidence>
<evidence type="ECO:0000256" key="2">
    <source>
        <dbReference type="ARBA" id="ARBA00007639"/>
    </source>
</evidence>
<dbReference type="RefSeq" id="WP_158355691.1">
    <property type="nucleotide sequence ID" value="NZ_JAHQCX010000013.1"/>
</dbReference>
<feature type="region of interest" description="Disordered" evidence="4">
    <location>
        <begin position="30"/>
        <end position="63"/>
    </location>
</feature>
<name>A0ABS6KBA1_9FIRM</name>
<protein>
    <submittedName>
        <fullName evidence="7">Sugar ABC transporter substrate-binding protein</fullName>
    </submittedName>
</protein>
<feature type="compositionally biased region" description="Low complexity" evidence="4">
    <location>
        <begin position="32"/>
        <end position="60"/>
    </location>
</feature>
<dbReference type="SUPFAM" id="SSF53822">
    <property type="entry name" value="Periplasmic binding protein-like I"/>
    <property type="match status" value="1"/>
</dbReference>
<dbReference type="EMBL" id="JAHQCX010000013">
    <property type="protein sequence ID" value="MBU9727799.1"/>
    <property type="molecule type" value="Genomic_DNA"/>
</dbReference>
<dbReference type="InterPro" id="IPR025997">
    <property type="entry name" value="SBP_2_dom"/>
</dbReference>
<comment type="subcellular location">
    <subcellularLocation>
        <location evidence="1">Cell envelope</location>
    </subcellularLocation>
</comment>
<proteinExistence type="inferred from homology"/>
<feature type="domain" description="Periplasmic binding protein" evidence="6">
    <location>
        <begin position="74"/>
        <end position="327"/>
    </location>
</feature>
<dbReference type="Pfam" id="PF13407">
    <property type="entry name" value="Peripla_BP_4"/>
    <property type="match status" value="1"/>
</dbReference>
<sequence length="356" mass="37741">MMKKNIRSAAAAVAVVMTMILAGCGKADDSAEPAAASAAPEATKEAAAPEETAAQTSAAEGETDQDLVGKRAVLLVKKLSSSYWTELEAAAKEKCEEYGWTMETLCPVTADSNEEQIQLLEQSLLDPPDVYLLAPADSEGITPAIEKINEAGVPIINLATKITGEGLEYVTFVGVEYYDIATSAAQALVELLDGKGSVLILEGTTGSQTSTDIKAGADDVFAKNSGITVLDSQPANYQRQEALTVTQNLLQKYPEVDAIFASNGEMALGAAEAVRQAGRDGIRICALNCSEELVQAIADGKIAFTADDVSWKMGEQAAVAAMDYFKGVTMEKERMQDAVIVNEDNLSEYKAKYGIQ</sequence>
<dbReference type="Proteomes" id="UP001314681">
    <property type="component" value="Unassembled WGS sequence"/>
</dbReference>
<dbReference type="PROSITE" id="PS51257">
    <property type="entry name" value="PROKAR_LIPOPROTEIN"/>
    <property type="match status" value="1"/>
</dbReference>
<dbReference type="InterPro" id="IPR028082">
    <property type="entry name" value="Peripla_BP_I"/>
</dbReference>
<dbReference type="CDD" id="cd01536">
    <property type="entry name" value="PBP1_ABC_sugar_binding-like"/>
    <property type="match status" value="1"/>
</dbReference>
<comment type="caution">
    <text evidence="7">The sequence shown here is derived from an EMBL/GenBank/DDBJ whole genome shotgun (WGS) entry which is preliminary data.</text>
</comment>
<dbReference type="PANTHER" id="PTHR46847:SF1">
    <property type="entry name" value="D-ALLOSE-BINDING PERIPLASMIC PROTEIN-RELATED"/>
    <property type="match status" value="1"/>
</dbReference>
<keyword evidence="3 5" id="KW-0732">Signal</keyword>
<evidence type="ECO:0000313" key="7">
    <source>
        <dbReference type="EMBL" id="MBU9727799.1"/>
    </source>
</evidence>
<evidence type="ECO:0000259" key="6">
    <source>
        <dbReference type="Pfam" id="PF13407"/>
    </source>
</evidence>